<evidence type="ECO:0000313" key="2">
    <source>
        <dbReference type="Proteomes" id="UP001153331"/>
    </source>
</evidence>
<dbReference type="EMBL" id="JAPHNI010000255">
    <property type="protein sequence ID" value="KAJ8113416.1"/>
    <property type="molecule type" value="Genomic_DNA"/>
</dbReference>
<proteinExistence type="predicted"/>
<organism evidence="1 2">
    <name type="scientific">Boeremia exigua</name>
    <dbReference type="NCBI Taxonomy" id="749465"/>
    <lineage>
        <taxon>Eukaryota</taxon>
        <taxon>Fungi</taxon>
        <taxon>Dikarya</taxon>
        <taxon>Ascomycota</taxon>
        <taxon>Pezizomycotina</taxon>
        <taxon>Dothideomycetes</taxon>
        <taxon>Pleosporomycetidae</taxon>
        <taxon>Pleosporales</taxon>
        <taxon>Pleosporineae</taxon>
        <taxon>Didymellaceae</taxon>
        <taxon>Boeremia</taxon>
    </lineage>
</organism>
<accession>A0ACC2IDZ8</accession>
<dbReference type="Proteomes" id="UP001153331">
    <property type="component" value="Unassembled WGS sequence"/>
</dbReference>
<reference evidence="1" key="1">
    <citation type="submission" date="2022-11" db="EMBL/GenBank/DDBJ databases">
        <title>Genome Sequence of Boeremia exigua.</title>
        <authorList>
            <person name="Buettner E."/>
        </authorList>
    </citation>
    <scope>NUCLEOTIDE SEQUENCE</scope>
    <source>
        <strain evidence="1">CU02</strain>
    </source>
</reference>
<evidence type="ECO:0000313" key="1">
    <source>
        <dbReference type="EMBL" id="KAJ8113416.1"/>
    </source>
</evidence>
<sequence length="365" mass="38600">MKFSTVLLALSGSAYAQSAICSQGIYKTLVPLLKSYVPAQKYCALKYPVAGTVVTVTKPPTVLTTTAVVDQLVTTTVALRKKRTNSLDPRDPSLLQERGLEEEWQKCLKQAVQVVKTFCGCIQDPKVATVTVTPSTLVTVTSTRVVIVTMTQAAAPRACPESTRTFNLQSSSNGLFAVTAPGSVSGATGIQFSATTASSGEAFFFTSSCQLSVRGASSGVSVTVDTRGNFAISHFFYLAQPDGTPGSDQNVITCTADVGVGVGVAPLSCSVRDQNVLQLSGTDLVIQSAAVGAGSIFTALMSNSRLADALALSNLAVPLLTGKRVRRLQVSLRACGLKDQVQTFDPRLILGQAQLYREQMMFYND</sequence>
<protein>
    <submittedName>
        <fullName evidence="1">Uncharacterized protein</fullName>
    </submittedName>
</protein>
<comment type="caution">
    <text evidence="1">The sequence shown here is derived from an EMBL/GenBank/DDBJ whole genome shotgun (WGS) entry which is preliminary data.</text>
</comment>
<gene>
    <name evidence="1" type="ORF">OPT61_g4449</name>
</gene>
<name>A0ACC2IDZ8_9PLEO</name>
<keyword evidence="2" id="KW-1185">Reference proteome</keyword>